<dbReference type="Gene3D" id="3.40.50.720">
    <property type="entry name" value="NAD(P)-binding Rossmann-like Domain"/>
    <property type="match status" value="1"/>
</dbReference>
<evidence type="ECO:0000259" key="3">
    <source>
        <dbReference type="Pfam" id="PF02894"/>
    </source>
</evidence>
<dbReference type="OrthoDB" id="455005at2"/>
<evidence type="ECO:0000313" key="5">
    <source>
        <dbReference type="Proteomes" id="UP000238634"/>
    </source>
</evidence>
<reference evidence="4 5" key="2">
    <citation type="submission" date="2018-03" db="EMBL/GenBank/DDBJ databases">
        <title>The ancient ancestry and fast evolution of plastids.</title>
        <authorList>
            <person name="Moore K.R."/>
            <person name="Magnabosco C."/>
            <person name="Momper L."/>
            <person name="Gold D.A."/>
            <person name="Bosak T."/>
            <person name="Fournier G.P."/>
        </authorList>
    </citation>
    <scope>NUCLEOTIDE SEQUENCE [LARGE SCALE GENOMIC DNA]</scope>
    <source>
        <strain evidence="4 5">ULC007</strain>
    </source>
</reference>
<proteinExistence type="inferred from homology"/>
<dbReference type="Pfam" id="PF02894">
    <property type="entry name" value="GFO_IDH_MocA_C"/>
    <property type="match status" value="1"/>
</dbReference>
<dbReference type="Gene3D" id="3.30.360.10">
    <property type="entry name" value="Dihydrodipicolinate Reductase, domain 2"/>
    <property type="match status" value="1"/>
</dbReference>
<evidence type="ECO:0000313" key="4">
    <source>
        <dbReference type="EMBL" id="PSB16503.1"/>
    </source>
</evidence>
<dbReference type="InterPro" id="IPR000683">
    <property type="entry name" value="Gfo/Idh/MocA-like_OxRdtase_N"/>
</dbReference>
<dbReference type="PANTHER" id="PTHR43377">
    <property type="entry name" value="BILIVERDIN REDUCTASE A"/>
    <property type="match status" value="1"/>
</dbReference>
<dbReference type="PANTHER" id="PTHR43377:SF10">
    <property type="entry name" value="BILIVERDIN REDUCTASE"/>
    <property type="match status" value="1"/>
</dbReference>
<accession>A0A2T1D7L3</accession>
<dbReference type="InterPro" id="IPR036291">
    <property type="entry name" value="NAD(P)-bd_dom_sf"/>
</dbReference>
<feature type="domain" description="Gfo/Idh/MocA-like oxidoreductase N-terminal" evidence="2">
    <location>
        <begin position="10"/>
        <end position="128"/>
    </location>
</feature>
<comment type="similarity">
    <text evidence="1">Belongs to the Gfo/Idh/MocA family.</text>
</comment>
<dbReference type="SUPFAM" id="SSF51735">
    <property type="entry name" value="NAD(P)-binding Rossmann-fold domains"/>
    <property type="match status" value="1"/>
</dbReference>
<feature type="domain" description="Gfo/Idh/MocA-like oxidoreductase C-terminal" evidence="3">
    <location>
        <begin position="145"/>
        <end position="330"/>
    </location>
</feature>
<dbReference type="GO" id="GO:0000166">
    <property type="term" value="F:nucleotide binding"/>
    <property type="evidence" value="ECO:0007669"/>
    <property type="project" value="InterPro"/>
</dbReference>
<dbReference type="InterPro" id="IPR051450">
    <property type="entry name" value="Gfo/Idh/MocA_Oxidoreductases"/>
</dbReference>
<dbReference type="SUPFAM" id="SSF55347">
    <property type="entry name" value="Glyceraldehyde-3-phosphate dehydrogenase-like, C-terminal domain"/>
    <property type="match status" value="1"/>
</dbReference>
<reference evidence="4 5" key="1">
    <citation type="submission" date="2018-02" db="EMBL/GenBank/DDBJ databases">
        <authorList>
            <person name="Cohen D.B."/>
            <person name="Kent A.D."/>
        </authorList>
    </citation>
    <scope>NUCLEOTIDE SEQUENCE [LARGE SCALE GENOMIC DNA]</scope>
    <source>
        <strain evidence="4 5">ULC007</strain>
    </source>
</reference>
<dbReference type="Pfam" id="PF01408">
    <property type="entry name" value="GFO_IDH_MocA"/>
    <property type="match status" value="1"/>
</dbReference>
<evidence type="ECO:0000259" key="2">
    <source>
        <dbReference type="Pfam" id="PF01408"/>
    </source>
</evidence>
<organism evidence="4 5">
    <name type="scientific">Phormidesmis priestleyi ULC007</name>
    <dbReference type="NCBI Taxonomy" id="1920490"/>
    <lineage>
        <taxon>Bacteria</taxon>
        <taxon>Bacillati</taxon>
        <taxon>Cyanobacteriota</taxon>
        <taxon>Cyanophyceae</taxon>
        <taxon>Leptolyngbyales</taxon>
        <taxon>Leptolyngbyaceae</taxon>
        <taxon>Phormidesmis</taxon>
    </lineage>
</organism>
<name>A0A2T1D7L3_9CYAN</name>
<gene>
    <name evidence="4" type="ORF">C7B65_21545</name>
</gene>
<dbReference type="Proteomes" id="UP000238634">
    <property type="component" value="Unassembled WGS sequence"/>
</dbReference>
<sequence length="330" mass="35747">MTSSFSALPIRVGLVGTGYVAKMRAETVNADPRAKLVGVAGHTPETTQEFAHIYQTRSFSGWADLISNEQIDLVIVSGINRDHGTIVQAALSAKKHVVVEYPLALTVGEAEDAIALARSHNLLLHVEHIELLGGVHQALIQALPQIGTPFYARYVTMTPQNPAPQKWTYQPDLFGFPLIGALSRLHRLTHAFGEVATVSCQNREWQTIPNSKHYAACLCAAQLRFKSGLIAEVVYGKGEAVWQPERKFEVQGKSGGLIFDGEGGVLINAEGDRPIEVASRRGIFAKDTTAVLDCLIDGTPLYVKPEASLYTLRVADAARRSAAIGQVVTV</sequence>
<dbReference type="AlphaFoldDB" id="A0A2T1D7L3"/>
<dbReference type="STRING" id="1920490.GCA_001895925_01284"/>
<dbReference type="EMBL" id="PVWG01000041">
    <property type="protein sequence ID" value="PSB16503.1"/>
    <property type="molecule type" value="Genomic_DNA"/>
</dbReference>
<keyword evidence="5" id="KW-1185">Reference proteome</keyword>
<dbReference type="InterPro" id="IPR004104">
    <property type="entry name" value="Gfo/Idh/MocA-like_OxRdtase_C"/>
</dbReference>
<protein>
    <submittedName>
        <fullName evidence="4">Gfo/Idh/MocA family oxidoreductase</fullName>
    </submittedName>
</protein>
<evidence type="ECO:0000256" key="1">
    <source>
        <dbReference type="ARBA" id="ARBA00010928"/>
    </source>
</evidence>
<comment type="caution">
    <text evidence="4">The sequence shown here is derived from an EMBL/GenBank/DDBJ whole genome shotgun (WGS) entry which is preliminary data.</text>
</comment>
<dbReference type="RefSeq" id="WP_073073898.1">
    <property type="nucleotide sequence ID" value="NZ_MPPI01000027.1"/>
</dbReference>